<dbReference type="EMBL" id="JAQQPM010000005">
    <property type="protein sequence ID" value="KAK2071568.1"/>
    <property type="molecule type" value="Genomic_DNA"/>
</dbReference>
<keyword evidence="1" id="KW-0732">Signal</keyword>
<feature type="signal peptide" evidence="1">
    <location>
        <begin position="1"/>
        <end position="23"/>
    </location>
</feature>
<name>A0AAD9MF17_9PEZI</name>
<reference evidence="2" key="1">
    <citation type="journal article" date="2023" name="Mol. Plant Microbe Interact.">
        <title>Elucidating the Obligate Nature and Biological Capacity of an Invasive Fungal Corn Pathogen.</title>
        <authorList>
            <person name="MacCready J.S."/>
            <person name="Roggenkamp E.M."/>
            <person name="Gdanetz K."/>
            <person name="Chilvers M.I."/>
        </authorList>
    </citation>
    <scope>NUCLEOTIDE SEQUENCE</scope>
    <source>
        <strain evidence="2">PM02</strain>
    </source>
</reference>
<dbReference type="Proteomes" id="UP001217918">
    <property type="component" value="Unassembled WGS sequence"/>
</dbReference>
<evidence type="ECO:0000313" key="2">
    <source>
        <dbReference type="EMBL" id="KAK2071568.1"/>
    </source>
</evidence>
<evidence type="ECO:0000256" key="1">
    <source>
        <dbReference type="SAM" id="SignalP"/>
    </source>
</evidence>
<comment type="caution">
    <text evidence="2">The sequence shown here is derived from an EMBL/GenBank/DDBJ whole genome shotgun (WGS) entry which is preliminary data.</text>
</comment>
<protein>
    <submittedName>
        <fullName evidence="2">Uncharacterized protein</fullName>
    </submittedName>
</protein>
<sequence>MQLPTALILAFAALSASAPTKDAKQLGQMCSEEDVLCNEATRDSWLQNGRITPAHQETDGLTGSKMTADGRMSNGRMNNAMTGAQLSGSKDAHLLWHAPPQDIQNDMKAPRSLMSGHLAEDVNPREHAQQLDDDRMLGIRSHMESAIGEKQQQHQQQQQQWESGNTLHLGKSNINNKNNYNNIKGEDKAWLKNMAGLRMINTHQESTTDADIKTTRDLPMSPETQAIDAGVVRDSAFFSRHIADVAQLQTCDVVFGTAQTARNCMIVRSQTGNFIMTCQNAGLSARSDADKDTTSCIMYPAVQAQQQQQTQQQQLTAQQAAQQTKQQMPRSELHEQWLAQAAGQGNVDKMPLTKVWARGELCSSACDCTQFADHSLEQYQCATNAQCQALGCSFIQQ</sequence>
<proteinExistence type="predicted"/>
<evidence type="ECO:0000313" key="3">
    <source>
        <dbReference type="Proteomes" id="UP001217918"/>
    </source>
</evidence>
<feature type="chain" id="PRO_5041945934" evidence="1">
    <location>
        <begin position="24"/>
        <end position="397"/>
    </location>
</feature>
<dbReference type="AlphaFoldDB" id="A0AAD9MF17"/>
<organism evidence="2 3">
    <name type="scientific">Phyllachora maydis</name>
    <dbReference type="NCBI Taxonomy" id="1825666"/>
    <lineage>
        <taxon>Eukaryota</taxon>
        <taxon>Fungi</taxon>
        <taxon>Dikarya</taxon>
        <taxon>Ascomycota</taxon>
        <taxon>Pezizomycotina</taxon>
        <taxon>Sordariomycetes</taxon>
        <taxon>Sordariomycetidae</taxon>
        <taxon>Phyllachorales</taxon>
        <taxon>Phyllachoraceae</taxon>
        <taxon>Phyllachora</taxon>
    </lineage>
</organism>
<gene>
    <name evidence="2" type="ORF">P8C59_005980</name>
</gene>
<keyword evidence="3" id="KW-1185">Reference proteome</keyword>
<accession>A0AAD9MF17</accession>